<reference evidence="2" key="1">
    <citation type="submission" date="2023-08" db="EMBL/GenBank/DDBJ databases">
        <title>Reference Genome Resource for the Citrus Pathogen Phytophthora citrophthora.</title>
        <authorList>
            <person name="Moller H."/>
            <person name="Coetzee B."/>
            <person name="Rose L.J."/>
            <person name="Van Niekerk J.M."/>
        </authorList>
    </citation>
    <scope>NUCLEOTIDE SEQUENCE</scope>
    <source>
        <strain evidence="2">STE-U-9442</strain>
    </source>
</reference>
<accession>A0AAD9GMW8</accession>
<comment type="caution">
    <text evidence="2">The sequence shown here is derived from an EMBL/GenBank/DDBJ whole genome shotgun (WGS) entry which is preliminary data.</text>
</comment>
<name>A0AAD9GMW8_9STRA</name>
<sequence length="117" mass="12566">MVRVPGSSGEVGYHRESQEDVKGKEEQGEEVPTNVGSTEAPLKTERSTDQQSSGRISTGRHEADLDQDPDLEEKPRIPPKAPSGATADLDENRDPPKSDKESAKSKPNPLTKSTAAS</sequence>
<keyword evidence="3" id="KW-1185">Reference proteome</keyword>
<feature type="region of interest" description="Disordered" evidence="1">
    <location>
        <begin position="1"/>
        <end position="117"/>
    </location>
</feature>
<dbReference type="AlphaFoldDB" id="A0AAD9GMW8"/>
<organism evidence="2 3">
    <name type="scientific">Phytophthora citrophthora</name>
    <dbReference type="NCBI Taxonomy" id="4793"/>
    <lineage>
        <taxon>Eukaryota</taxon>
        <taxon>Sar</taxon>
        <taxon>Stramenopiles</taxon>
        <taxon>Oomycota</taxon>
        <taxon>Peronosporomycetes</taxon>
        <taxon>Peronosporales</taxon>
        <taxon>Peronosporaceae</taxon>
        <taxon>Phytophthora</taxon>
    </lineage>
</organism>
<protein>
    <submittedName>
        <fullName evidence="2">Uncharacterized protein</fullName>
    </submittedName>
</protein>
<dbReference type="Proteomes" id="UP001259832">
    <property type="component" value="Unassembled WGS sequence"/>
</dbReference>
<evidence type="ECO:0000313" key="3">
    <source>
        <dbReference type="Proteomes" id="UP001259832"/>
    </source>
</evidence>
<proteinExistence type="predicted"/>
<evidence type="ECO:0000256" key="1">
    <source>
        <dbReference type="SAM" id="MobiDB-lite"/>
    </source>
</evidence>
<feature type="compositionally biased region" description="Polar residues" evidence="1">
    <location>
        <begin position="108"/>
        <end position="117"/>
    </location>
</feature>
<evidence type="ECO:0000313" key="2">
    <source>
        <dbReference type="EMBL" id="KAK1941560.1"/>
    </source>
</evidence>
<feature type="compositionally biased region" description="Basic and acidic residues" evidence="1">
    <location>
        <begin position="12"/>
        <end position="26"/>
    </location>
</feature>
<feature type="compositionally biased region" description="Basic and acidic residues" evidence="1">
    <location>
        <begin position="90"/>
        <end position="104"/>
    </location>
</feature>
<dbReference type="EMBL" id="JASMQC010000012">
    <property type="protein sequence ID" value="KAK1941560.1"/>
    <property type="molecule type" value="Genomic_DNA"/>
</dbReference>
<gene>
    <name evidence="2" type="ORF">P3T76_007426</name>
</gene>